<dbReference type="Proteomes" id="UP001497535">
    <property type="component" value="Unassembled WGS sequence"/>
</dbReference>
<gene>
    <name evidence="1" type="ORF">MENTE1834_LOCUS1115</name>
</gene>
<organism evidence="1 2">
    <name type="scientific">Meloidogyne enterolobii</name>
    <name type="common">Root-knot nematode worm</name>
    <name type="synonym">Meloidogyne mayaguensis</name>
    <dbReference type="NCBI Taxonomy" id="390850"/>
    <lineage>
        <taxon>Eukaryota</taxon>
        <taxon>Metazoa</taxon>
        <taxon>Ecdysozoa</taxon>
        <taxon>Nematoda</taxon>
        <taxon>Chromadorea</taxon>
        <taxon>Rhabditida</taxon>
        <taxon>Tylenchina</taxon>
        <taxon>Tylenchomorpha</taxon>
        <taxon>Tylenchoidea</taxon>
        <taxon>Meloidogynidae</taxon>
        <taxon>Meloidogyninae</taxon>
        <taxon>Meloidogyne</taxon>
    </lineage>
</organism>
<reference evidence="1" key="1">
    <citation type="submission" date="2023-11" db="EMBL/GenBank/DDBJ databases">
        <authorList>
            <person name="Poullet M."/>
        </authorList>
    </citation>
    <scope>NUCLEOTIDE SEQUENCE</scope>
    <source>
        <strain evidence="1">E1834</strain>
    </source>
</reference>
<proteinExistence type="predicted"/>
<accession>A0ACB0XM92</accession>
<comment type="caution">
    <text evidence="1">The sequence shown here is derived from an EMBL/GenBank/DDBJ whole genome shotgun (WGS) entry which is preliminary data.</text>
</comment>
<protein>
    <submittedName>
        <fullName evidence="1">Uncharacterized protein</fullName>
    </submittedName>
</protein>
<evidence type="ECO:0000313" key="2">
    <source>
        <dbReference type="Proteomes" id="UP001497535"/>
    </source>
</evidence>
<name>A0ACB0XM92_MELEN</name>
<keyword evidence="2" id="KW-1185">Reference proteome</keyword>
<dbReference type="EMBL" id="CAVMJV010000001">
    <property type="protein sequence ID" value="CAK5008652.1"/>
    <property type="molecule type" value="Genomic_DNA"/>
</dbReference>
<sequence>MKVDVNKLVKNFLDYFLPGKCFDEFLAFNFFEGNCLPLLISRLLGVGITVGSCLLFVPQILKIYQAKSAEGISLASQLFGLVLLLLPIAMRRNSFLGKFRICPQKFFLSAKKFADLYFSAKNFFLIFSQWGDSFFVGLQTVLIIMQILYYSNSGAFNAFLFGLFYFAGVLSVVYHFVPIKILNAFQTATLPITFISKAIQIYANYSQKGTGQLSLISVFMQFAGCCARVFTSIQETNKDWLILAPFILASILNGIIFVQMIWYSRSTTKLEEEMKKKKIR</sequence>
<evidence type="ECO:0000313" key="1">
    <source>
        <dbReference type="EMBL" id="CAK5008652.1"/>
    </source>
</evidence>